<accession>A0A074MG17</accession>
<dbReference type="Pfam" id="PF16124">
    <property type="entry name" value="RecQ_Zn_bind"/>
    <property type="match status" value="1"/>
</dbReference>
<evidence type="ECO:0000256" key="3">
    <source>
        <dbReference type="ARBA" id="ARBA00022741"/>
    </source>
</evidence>
<evidence type="ECO:0000256" key="10">
    <source>
        <dbReference type="ARBA" id="ARBA00034808"/>
    </source>
</evidence>
<dbReference type="EMBL" id="JMIR01000003">
    <property type="protein sequence ID" value="KEO84642.1"/>
    <property type="molecule type" value="Genomic_DNA"/>
</dbReference>
<gene>
    <name evidence="15" type="ORF">EL26_03755</name>
</gene>
<dbReference type="InterPro" id="IPR002464">
    <property type="entry name" value="DNA/RNA_helicase_DEAH_CS"/>
</dbReference>
<dbReference type="PANTHER" id="PTHR13710:SF105">
    <property type="entry name" value="ATP-DEPENDENT DNA HELICASE Q1"/>
    <property type="match status" value="1"/>
</dbReference>
<evidence type="ECO:0000256" key="1">
    <source>
        <dbReference type="ARBA" id="ARBA00005446"/>
    </source>
</evidence>
<reference evidence="15 16" key="1">
    <citation type="journal article" date="2013" name="Int. J. Syst. Evol. Microbiol.">
        <title>Tumebacillus flagellatus sp. nov., an alpha-amylase/pullulanase-producing bacterium isolated from cassava wastewater.</title>
        <authorList>
            <person name="Wang Q."/>
            <person name="Xie N."/>
            <person name="Qin Y."/>
            <person name="Shen N."/>
            <person name="Zhu J."/>
            <person name="Mi H."/>
            <person name="Huang R."/>
        </authorList>
    </citation>
    <scope>NUCLEOTIDE SEQUENCE [LARGE SCALE GENOMIC DNA]</scope>
    <source>
        <strain evidence="15 16">GST4</strain>
    </source>
</reference>
<evidence type="ECO:0000259" key="14">
    <source>
        <dbReference type="PROSITE" id="PS51194"/>
    </source>
</evidence>
<dbReference type="STRING" id="1157490.EL26_03755"/>
<dbReference type="FunFam" id="3.40.50.300:FF:001389">
    <property type="entry name" value="ATP-dependent DNA helicase RecQ"/>
    <property type="match status" value="1"/>
</dbReference>
<evidence type="ECO:0000256" key="5">
    <source>
        <dbReference type="ARBA" id="ARBA00022806"/>
    </source>
</evidence>
<comment type="caution">
    <text evidence="15">The sequence shown here is derived from an EMBL/GenBank/DDBJ whole genome shotgun (WGS) entry which is preliminary data.</text>
</comment>
<evidence type="ECO:0000256" key="9">
    <source>
        <dbReference type="ARBA" id="ARBA00034617"/>
    </source>
</evidence>
<dbReference type="SUPFAM" id="SSF48371">
    <property type="entry name" value="ARM repeat"/>
    <property type="match status" value="1"/>
</dbReference>
<evidence type="ECO:0000256" key="8">
    <source>
        <dbReference type="ARBA" id="ARBA00023235"/>
    </source>
</evidence>
<dbReference type="InterPro" id="IPR004155">
    <property type="entry name" value="PBS_lyase_HEAT"/>
</dbReference>
<comment type="catalytic activity">
    <reaction evidence="9">
        <text>Couples ATP hydrolysis with the unwinding of duplex DNA by translocating in the 3'-5' direction.</text>
        <dbReference type="EC" id="5.6.2.4"/>
    </reaction>
</comment>
<keyword evidence="6" id="KW-0067">ATP-binding</keyword>
<dbReference type="GO" id="GO:0006281">
    <property type="term" value="P:DNA repair"/>
    <property type="evidence" value="ECO:0007669"/>
    <property type="project" value="TreeGrafter"/>
</dbReference>
<dbReference type="InterPro" id="IPR032284">
    <property type="entry name" value="RecQ_Zn-bd"/>
</dbReference>
<dbReference type="Gene3D" id="1.25.10.10">
    <property type="entry name" value="Leucine-rich Repeat Variant"/>
    <property type="match status" value="1"/>
</dbReference>
<keyword evidence="4" id="KW-0378">Hydrolase</keyword>
<dbReference type="InterPro" id="IPR001650">
    <property type="entry name" value="Helicase_C-like"/>
</dbReference>
<name>A0A074MG17_9BACL</name>
<dbReference type="PROSITE" id="PS51192">
    <property type="entry name" value="HELICASE_ATP_BIND_1"/>
    <property type="match status" value="1"/>
</dbReference>
<dbReference type="InterPro" id="IPR011989">
    <property type="entry name" value="ARM-like"/>
</dbReference>
<dbReference type="PANTHER" id="PTHR13710">
    <property type="entry name" value="DNA HELICASE RECQ FAMILY MEMBER"/>
    <property type="match status" value="1"/>
</dbReference>
<dbReference type="GO" id="GO:0043138">
    <property type="term" value="F:3'-5' DNA helicase activity"/>
    <property type="evidence" value="ECO:0007669"/>
    <property type="project" value="UniProtKB-EC"/>
</dbReference>
<dbReference type="SMART" id="SM00567">
    <property type="entry name" value="EZ_HEAT"/>
    <property type="match status" value="2"/>
</dbReference>
<dbReference type="GO" id="GO:0030894">
    <property type="term" value="C:replisome"/>
    <property type="evidence" value="ECO:0007669"/>
    <property type="project" value="TreeGrafter"/>
</dbReference>
<dbReference type="PROSITE" id="PS51194">
    <property type="entry name" value="HELICASE_CTER"/>
    <property type="match status" value="1"/>
</dbReference>
<dbReference type="GO" id="GO:0005524">
    <property type="term" value="F:ATP binding"/>
    <property type="evidence" value="ECO:0007669"/>
    <property type="project" value="UniProtKB-KW"/>
</dbReference>
<keyword evidence="16" id="KW-1185">Reference proteome</keyword>
<dbReference type="GO" id="GO:0043590">
    <property type="term" value="C:bacterial nucleoid"/>
    <property type="evidence" value="ECO:0007669"/>
    <property type="project" value="TreeGrafter"/>
</dbReference>
<dbReference type="EC" id="5.6.2.4" evidence="10"/>
<dbReference type="GO" id="GO:0003677">
    <property type="term" value="F:DNA binding"/>
    <property type="evidence" value="ECO:0007669"/>
    <property type="project" value="UniProtKB-KW"/>
</dbReference>
<dbReference type="Proteomes" id="UP000027931">
    <property type="component" value="Unassembled WGS sequence"/>
</dbReference>
<dbReference type="SUPFAM" id="SSF52540">
    <property type="entry name" value="P-loop containing nucleoside triphosphate hydrolases"/>
    <property type="match status" value="1"/>
</dbReference>
<keyword evidence="2" id="KW-0479">Metal-binding</keyword>
<dbReference type="GO" id="GO:0006310">
    <property type="term" value="P:DNA recombination"/>
    <property type="evidence" value="ECO:0007669"/>
    <property type="project" value="InterPro"/>
</dbReference>
<evidence type="ECO:0000256" key="4">
    <source>
        <dbReference type="ARBA" id="ARBA00022801"/>
    </source>
</evidence>
<proteinExistence type="inferred from homology"/>
<keyword evidence="7" id="KW-0238">DNA-binding</keyword>
<dbReference type="GO" id="GO:0009378">
    <property type="term" value="F:four-way junction helicase activity"/>
    <property type="evidence" value="ECO:0007669"/>
    <property type="project" value="TreeGrafter"/>
</dbReference>
<evidence type="ECO:0000256" key="12">
    <source>
        <dbReference type="ARBA" id="ARBA00044550"/>
    </source>
</evidence>
<evidence type="ECO:0000313" key="15">
    <source>
        <dbReference type="EMBL" id="KEO84642.1"/>
    </source>
</evidence>
<evidence type="ECO:0000256" key="2">
    <source>
        <dbReference type="ARBA" id="ARBA00022723"/>
    </source>
</evidence>
<evidence type="ECO:0000256" key="7">
    <source>
        <dbReference type="ARBA" id="ARBA00023125"/>
    </source>
</evidence>
<dbReference type="Gene3D" id="3.40.50.300">
    <property type="entry name" value="P-loop containing nucleotide triphosphate hydrolases"/>
    <property type="match status" value="2"/>
</dbReference>
<dbReference type="Pfam" id="PF00271">
    <property type="entry name" value="Helicase_C"/>
    <property type="match status" value="1"/>
</dbReference>
<keyword evidence="8" id="KW-0413">Isomerase</keyword>
<evidence type="ECO:0000256" key="11">
    <source>
        <dbReference type="ARBA" id="ARBA00044535"/>
    </source>
</evidence>
<feature type="domain" description="Helicase ATP-binding" evidence="13">
    <location>
        <begin position="29"/>
        <end position="198"/>
    </location>
</feature>
<dbReference type="OrthoDB" id="9763310at2"/>
<protein>
    <recommendedName>
        <fullName evidence="11">ATP-dependent DNA helicase RecQ</fullName>
        <ecNumber evidence="10">5.6.2.4</ecNumber>
    </recommendedName>
    <alternativeName>
        <fullName evidence="12">DNA 3'-5' helicase RecQ</fullName>
    </alternativeName>
</protein>
<sequence length="643" mass="73348">MQELELDLREPLKRYFGFDSFRGGQEQIIRALLDGEHVLGIMTTGAGKSLCYQLPALLLPGVTLVISPLVALMHDQVEALYRRGIDEATYLNSLLSPQELKNRLAGIRHGAFKLVYIAPERLRSQEFLQLLQEIPVSMLVVDEAHCISEWGHDFRTDYLQIGAVREKIGHVPVLALTATATPEVQEDILIQLRILNCRKFVTGFDRPNLALVFRREETKEAKYRAAFSFLQKQDGAGIVYAPSRNECEEVARYLRMALPGEPIAFYHAGLRPEERRAVQDGFMSGHVRIVVATNAFGMGIDKPDIRFVVHLHVPASVEGYYQEAGRAGRDGLPSVCMTIYNEQDRAIHHYFLKREFPTEQEYDTAFELMRLHSSEGGVFRGSWREMTRWPGLDDDRLSLLVHQWENIGAMEVLDLTGDAVILRLDVERMRSRKSDVLQAIERLKLRRFGKLNRVVDLLHSPLCRREGVLGYFGQALTERPRVCCDICNPELSKNPTLVDVTLASLNWGRVLMDLFPEEKLDPRIGEPLRLAMTAGEEAYRVGQQGKADELPRLYEMLNSPSVTTRRMACSAIGKIGRAESVPYLVPRLEDTNPQVRQYALKALAKIDDRRWIGPVRELLRREDKEYNVRQAKQMLEQMGERVE</sequence>
<organism evidence="15 16">
    <name type="scientific">Tumebacillus flagellatus</name>
    <dbReference type="NCBI Taxonomy" id="1157490"/>
    <lineage>
        <taxon>Bacteria</taxon>
        <taxon>Bacillati</taxon>
        <taxon>Bacillota</taxon>
        <taxon>Bacilli</taxon>
        <taxon>Bacillales</taxon>
        <taxon>Alicyclobacillaceae</taxon>
        <taxon>Tumebacillus</taxon>
    </lineage>
</organism>
<evidence type="ECO:0000313" key="16">
    <source>
        <dbReference type="Proteomes" id="UP000027931"/>
    </source>
</evidence>
<dbReference type="GO" id="GO:0016787">
    <property type="term" value="F:hydrolase activity"/>
    <property type="evidence" value="ECO:0007669"/>
    <property type="project" value="UniProtKB-KW"/>
</dbReference>
<dbReference type="InterPro" id="IPR027417">
    <property type="entry name" value="P-loop_NTPase"/>
</dbReference>
<dbReference type="InterPro" id="IPR004589">
    <property type="entry name" value="DNA_helicase_ATP-dep_RecQ"/>
</dbReference>
<dbReference type="InterPro" id="IPR016024">
    <property type="entry name" value="ARM-type_fold"/>
</dbReference>
<keyword evidence="5" id="KW-0347">Helicase</keyword>
<dbReference type="PROSITE" id="PS00690">
    <property type="entry name" value="DEAH_ATP_HELICASE"/>
    <property type="match status" value="1"/>
</dbReference>
<dbReference type="CDD" id="cd17920">
    <property type="entry name" value="DEXHc_RecQ"/>
    <property type="match status" value="1"/>
</dbReference>
<dbReference type="GO" id="GO:0046872">
    <property type="term" value="F:metal ion binding"/>
    <property type="evidence" value="ECO:0007669"/>
    <property type="project" value="UniProtKB-KW"/>
</dbReference>
<dbReference type="InterPro" id="IPR014001">
    <property type="entry name" value="Helicase_ATP-bd"/>
</dbReference>
<dbReference type="InterPro" id="IPR011545">
    <property type="entry name" value="DEAD/DEAH_box_helicase_dom"/>
</dbReference>
<dbReference type="NCBIfam" id="TIGR00614">
    <property type="entry name" value="recQ_fam"/>
    <property type="match status" value="1"/>
</dbReference>
<dbReference type="Pfam" id="PF13646">
    <property type="entry name" value="HEAT_2"/>
    <property type="match status" value="1"/>
</dbReference>
<dbReference type="SMART" id="SM00490">
    <property type="entry name" value="HELICc"/>
    <property type="match status" value="1"/>
</dbReference>
<keyword evidence="3" id="KW-0547">Nucleotide-binding</keyword>
<evidence type="ECO:0000256" key="6">
    <source>
        <dbReference type="ARBA" id="ARBA00022840"/>
    </source>
</evidence>
<dbReference type="SMART" id="SM00487">
    <property type="entry name" value="DEXDc"/>
    <property type="match status" value="1"/>
</dbReference>
<evidence type="ECO:0000259" key="13">
    <source>
        <dbReference type="PROSITE" id="PS51192"/>
    </source>
</evidence>
<dbReference type="Pfam" id="PF00270">
    <property type="entry name" value="DEAD"/>
    <property type="match status" value="1"/>
</dbReference>
<dbReference type="AlphaFoldDB" id="A0A074MG17"/>
<comment type="similarity">
    <text evidence="1">Belongs to the helicase family. RecQ subfamily.</text>
</comment>
<dbReference type="GO" id="GO:0005737">
    <property type="term" value="C:cytoplasm"/>
    <property type="evidence" value="ECO:0007669"/>
    <property type="project" value="TreeGrafter"/>
</dbReference>
<dbReference type="eggNOG" id="COG0514">
    <property type="taxonomic scope" value="Bacteria"/>
</dbReference>
<dbReference type="RefSeq" id="WP_052035947.1">
    <property type="nucleotide sequence ID" value="NZ_JMIR01000003.1"/>
</dbReference>
<feature type="domain" description="Helicase C-terminal" evidence="14">
    <location>
        <begin position="222"/>
        <end position="377"/>
    </location>
</feature>